<protein>
    <submittedName>
        <fullName evidence="1">Uncharacterized protein</fullName>
    </submittedName>
</protein>
<dbReference type="AlphaFoldDB" id="A0A1F4NRB8"/>
<name>A0A1F4NRB8_UNCK3</name>
<evidence type="ECO:0000313" key="1">
    <source>
        <dbReference type="EMBL" id="OGB73798.1"/>
    </source>
</evidence>
<gene>
    <name evidence="1" type="ORF">A3K51_03165</name>
</gene>
<evidence type="ECO:0000313" key="2">
    <source>
        <dbReference type="Proteomes" id="UP000178085"/>
    </source>
</evidence>
<dbReference type="EMBL" id="METD01000001">
    <property type="protein sequence ID" value="OGB73798.1"/>
    <property type="molecule type" value="Genomic_DNA"/>
</dbReference>
<accession>A0A1F4NRB8</accession>
<comment type="caution">
    <text evidence="1">The sequence shown here is derived from an EMBL/GenBank/DDBJ whole genome shotgun (WGS) entry which is preliminary data.</text>
</comment>
<organism evidence="1 2">
    <name type="scientific">candidate division Kazan bacterium RIFCSPLOWO2_01_FULL_45_19</name>
    <dbReference type="NCBI Taxonomy" id="1798538"/>
    <lineage>
        <taxon>Bacteria</taxon>
        <taxon>Bacteria division Kazan-3B-28</taxon>
    </lineage>
</organism>
<proteinExistence type="predicted"/>
<dbReference type="Proteomes" id="UP000178085">
    <property type="component" value="Unassembled WGS sequence"/>
</dbReference>
<reference evidence="1 2" key="1">
    <citation type="journal article" date="2016" name="Nat. Commun.">
        <title>Thousands of microbial genomes shed light on interconnected biogeochemical processes in an aquifer system.</title>
        <authorList>
            <person name="Anantharaman K."/>
            <person name="Brown C.T."/>
            <person name="Hug L.A."/>
            <person name="Sharon I."/>
            <person name="Castelle C.J."/>
            <person name="Probst A.J."/>
            <person name="Thomas B.C."/>
            <person name="Singh A."/>
            <person name="Wilkins M.J."/>
            <person name="Karaoz U."/>
            <person name="Brodie E.L."/>
            <person name="Williams K.H."/>
            <person name="Hubbard S.S."/>
            <person name="Banfield J.F."/>
        </authorList>
    </citation>
    <scope>NUCLEOTIDE SEQUENCE [LARGE SCALE GENOMIC DNA]</scope>
</reference>
<sequence>MNEIIELELETETLPIAEVAGLRVELYAKISEALAWGVFNNEKASEWEAGFEACTEIEHMENLVEIIDEFIDSGRELIYQLETTLANEAFIESERQQKRSEVEQLSFRAQEWMLRQLSDTVDRVEKQRQKLVVILSNSHHISSETAKRLLGKFVETESERKEIVLDEAVQLELKNTAEYRRLNRETQDQVRQLILAGELDSAEQMLGGALPKVISVAEYVSLRGELDIAQIREARANLVSSSSA</sequence>